<proteinExistence type="predicted"/>
<protein>
    <submittedName>
        <fullName evidence="5">DNA-binding CsgD family transcriptional regulator</fullName>
    </submittedName>
</protein>
<accession>A0A7X0U1T9</accession>
<keyword evidence="1" id="KW-0547">Nucleotide-binding</keyword>
<dbReference type="SUPFAM" id="SSF52540">
    <property type="entry name" value="P-loop containing nucleoside triphosphate hydrolases"/>
    <property type="match status" value="1"/>
</dbReference>
<dbReference type="PANTHER" id="PTHR16305:SF35">
    <property type="entry name" value="TRANSCRIPTIONAL ACTIVATOR DOMAIN"/>
    <property type="match status" value="1"/>
</dbReference>
<dbReference type="GO" id="GO:0006355">
    <property type="term" value="P:regulation of DNA-templated transcription"/>
    <property type="evidence" value="ECO:0007669"/>
    <property type="project" value="InterPro"/>
</dbReference>
<evidence type="ECO:0000259" key="4">
    <source>
        <dbReference type="PROSITE" id="PS50043"/>
    </source>
</evidence>
<dbReference type="InterPro" id="IPR027417">
    <property type="entry name" value="P-loop_NTPase"/>
</dbReference>
<feature type="domain" description="HTH luxR-type" evidence="4">
    <location>
        <begin position="840"/>
        <end position="905"/>
    </location>
</feature>
<dbReference type="Gene3D" id="1.25.40.10">
    <property type="entry name" value="Tetratricopeptide repeat domain"/>
    <property type="match status" value="1"/>
</dbReference>
<dbReference type="Gene3D" id="1.10.10.10">
    <property type="entry name" value="Winged helix-like DNA-binding domain superfamily/Winged helix DNA-binding domain"/>
    <property type="match status" value="1"/>
</dbReference>
<evidence type="ECO:0000256" key="2">
    <source>
        <dbReference type="ARBA" id="ARBA00022840"/>
    </source>
</evidence>
<dbReference type="Pfam" id="PF13191">
    <property type="entry name" value="AAA_16"/>
    <property type="match status" value="1"/>
</dbReference>
<dbReference type="SUPFAM" id="SSF46894">
    <property type="entry name" value="C-terminal effector domain of the bipartite response regulators"/>
    <property type="match status" value="1"/>
</dbReference>
<dbReference type="SMART" id="SM00421">
    <property type="entry name" value="HTH_LUXR"/>
    <property type="match status" value="1"/>
</dbReference>
<dbReference type="InterPro" id="IPR036388">
    <property type="entry name" value="WH-like_DNA-bd_sf"/>
</dbReference>
<dbReference type="GO" id="GO:0004016">
    <property type="term" value="F:adenylate cyclase activity"/>
    <property type="evidence" value="ECO:0007669"/>
    <property type="project" value="TreeGrafter"/>
</dbReference>
<keyword evidence="5" id="KW-0238">DNA-binding</keyword>
<dbReference type="Proteomes" id="UP000565579">
    <property type="component" value="Unassembled WGS sequence"/>
</dbReference>
<feature type="region of interest" description="Disordered" evidence="3">
    <location>
        <begin position="383"/>
        <end position="426"/>
    </location>
</feature>
<organism evidence="5 6">
    <name type="scientific">Nonomuraea rubra</name>
    <dbReference type="NCBI Taxonomy" id="46180"/>
    <lineage>
        <taxon>Bacteria</taxon>
        <taxon>Bacillati</taxon>
        <taxon>Actinomycetota</taxon>
        <taxon>Actinomycetes</taxon>
        <taxon>Streptosporangiales</taxon>
        <taxon>Streptosporangiaceae</taxon>
        <taxon>Nonomuraea</taxon>
    </lineage>
</organism>
<dbReference type="CDD" id="cd06170">
    <property type="entry name" value="LuxR_C_like"/>
    <property type="match status" value="1"/>
</dbReference>
<evidence type="ECO:0000313" key="6">
    <source>
        <dbReference type="Proteomes" id="UP000565579"/>
    </source>
</evidence>
<dbReference type="RefSeq" id="WP_185106010.1">
    <property type="nucleotide sequence ID" value="NZ_JACHMI010000001.1"/>
</dbReference>
<dbReference type="Gene3D" id="3.40.50.300">
    <property type="entry name" value="P-loop containing nucleotide triphosphate hydrolases"/>
    <property type="match status" value="1"/>
</dbReference>
<dbReference type="GO" id="GO:0003677">
    <property type="term" value="F:DNA binding"/>
    <property type="evidence" value="ECO:0007669"/>
    <property type="project" value="UniProtKB-KW"/>
</dbReference>
<name>A0A7X0U1T9_9ACTN</name>
<keyword evidence="2" id="KW-0067">ATP-binding</keyword>
<gene>
    <name evidence="5" type="ORF">HD593_006826</name>
</gene>
<dbReference type="PRINTS" id="PR00038">
    <property type="entry name" value="HTHLUXR"/>
</dbReference>
<sequence>MTLVGRQDALAAVSEVVLGGAGCVVVEGPAGIGKSRLLEEAAAVARAGGLAVALGRATELDRVAPLSTLSRALGDSGASLEYGAFLAIERAGEAIERFSRVRPVAIVLDDVQWADELTCLALRQLVPGLAGSPVVWLLARRPLPEQEAVDRLIAEGARRVPLPPLSPEEAAELCRRLLGAAPGASVLELARAAGGNPFLLEEVLNALREEGRIAVSDGGVAVVREPELPAGFVAAVERRLSDLSGEARRVLEAGAVLRRPFTVHEAAGLLGAAPGTLVGHVEEAVRAGALVGEGDRLAFRHDLIREAVYGGLAAAIRTALHREAALVLRREGRPPAELAEHLRHGARVGDVAAVRELRAAAEEMTAVAPSAAADLMLRALELSGRHHPGPDPTAGAQAAGTGAPGAGEPPPEAGGPAAGTGEPPPGAAGLVAGVVRLLASAGRLDEAREIADAHGAPRDAAERAGIAFGLAEALKHAGDDRTVIARTGRALELSGVPVRERARLLAVRAHALMMTGRIDAADDAAREAIANGEAGTGRAANPVEEAVAGEEATAERAAGSGGEVFAQVVGLQARSTVAIFRGELGDALRYAGRSVELADGAGGETAHRHPRLWLGAALTALDRFEEAQEVYAVVERECGRLGTAWALPLLHRFRAELLLAWGRLDDAYAEAETGLRVAEQLSAMALAPALLGVLGQVTLLRGEARAARELLARGRGLAGDGPGLVAEELRWRSGQAPSAGVLAYLVVQEPWTAARLRRVVPGAVECVRDLARRNPGQVSLAAGAAQAEGRLEEAIELYRAGPRPLGLAAALEEAGRREEAVEVYRSCGAAPPVSAPSAGEGSGWAALTGAELRVVRLVAQGMTNREAAAALFLSPHTIDTHLRHAFAKLGVNSRVELTRQALAHEPPAP</sequence>
<dbReference type="InterPro" id="IPR011990">
    <property type="entry name" value="TPR-like_helical_dom_sf"/>
</dbReference>
<dbReference type="EMBL" id="JACHMI010000001">
    <property type="protein sequence ID" value="MBB6552031.1"/>
    <property type="molecule type" value="Genomic_DNA"/>
</dbReference>
<feature type="compositionally biased region" description="Low complexity" evidence="3">
    <location>
        <begin position="392"/>
        <end position="401"/>
    </location>
</feature>
<dbReference type="PANTHER" id="PTHR16305">
    <property type="entry name" value="TESTICULAR SOLUBLE ADENYLYL CYCLASE"/>
    <property type="match status" value="1"/>
</dbReference>
<dbReference type="InterPro" id="IPR000792">
    <property type="entry name" value="Tscrpt_reg_LuxR_C"/>
</dbReference>
<dbReference type="Pfam" id="PF00196">
    <property type="entry name" value="GerE"/>
    <property type="match status" value="1"/>
</dbReference>
<keyword evidence="6" id="KW-1185">Reference proteome</keyword>
<dbReference type="PROSITE" id="PS50043">
    <property type="entry name" value="HTH_LUXR_2"/>
    <property type="match status" value="1"/>
</dbReference>
<dbReference type="SUPFAM" id="SSF48452">
    <property type="entry name" value="TPR-like"/>
    <property type="match status" value="1"/>
</dbReference>
<reference evidence="5 6" key="1">
    <citation type="submission" date="2020-08" db="EMBL/GenBank/DDBJ databases">
        <title>Sequencing the genomes of 1000 actinobacteria strains.</title>
        <authorList>
            <person name="Klenk H.-P."/>
        </authorList>
    </citation>
    <scope>NUCLEOTIDE SEQUENCE [LARGE SCALE GENOMIC DNA]</scope>
    <source>
        <strain evidence="5 6">DSM 43768</strain>
    </source>
</reference>
<dbReference type="InterPro" id="IPR041664">
    <property type="entry name" value="AAA_16"/>
</dbReference>
<comment type="caution">
    <text evidence="5">The sequence shown here is derived from an EMBL/GenBank/DDBJ whole genome shotgun (WGS) entry which is preliminary data.</text>
</comment>
<evidence type="ECO:0000256" key="1">
    <source>
        <dbReference type="ARBA" id="ARBA00022741"/>
    </source>
</evidence>
<evidence type="ECO:0000313" key="5">
    <source>
        <dbReference type="EMBL" id="MBB6552031.1"/>
    </source>
</evidence>
<dbReference type="GO" id="GO:0005524">
    <property type="term" value="F:ATP binding"/>
    <property type="evidence" value="ECO:0007669"/>
    <property type="project" value="UniProtKB-KW"/>
</dbReference>
<dbReference type="AlphaFoldDB" id="A0A7X0U1T9"/>
<dbReference type="GO" id="GO:0005737">
    <property type="term" value="C:cytoplasm"/>
    <property type="evidence" value="ECO:0007669"/>
    <property type="project" value="TreeGrafter"/>
</dbReference>
<dbReference type="InterPro" id="IPR016032">
    <property type="entry name" value="Sig_transdc_resp-reg_C-effctor"/>
</dbReference>
<evidence type="ECO:0000256" key="3">
    <source>
        <dbReference type="SAM" id="MobiDB-lite"/>
    </source>
</evidence>